<comment type="caution">
    <text evidence="3">The sequence shown here is derived from an EMBL/GenBank/DDBJ whole genome shotgun (WGS) entry which is preliminary data.</text>
</comment>
<name>A0A8J3KJA2_9ACTN</name>
<organism evidence="3 4">
    <name type="scientific">Catellatospora citrea</name>
    <dbReference type="NCBI Taxonomy" id="53366"/>
    <lineage>
        <taxon>Bacteria</taxon>
        <taxon>Bacillati</taxon>
        <taxon>Actinomycetota</taxon>
        <taxon>Actinomycetes</taxon>
        <taxon>Micromonosporales</taxon>
        <taxon>Micromonosporaceae</taxon>
        <taxon>Catellatospora</taxon>
    </lineage>
</organism>
<feature type="compositionally biased region" description="Low complexity" evidence="1">
    <location>
        <begin position="109"/>
        <end position="138"/>
    </location>
</feature>
<keyword evidence="4" id="KW-1185">Reference proteome</keyword>
<keyword evidence="2" id="KW-0812">Transmembrane</keyword>
<reference evidence="3 4" key="1">
    <citation type="submission" date="2021-01" db="EMBL/GenBank/DDBJ databases">
        <title>Whole genome shotgun sequence of Catellatospora citrea NBRC 14495.</title>
        <authorList>
            <person name="Komaki H."/>
            <person name="Tamura T."/>
        </authorList>
    </citation>
    <scope>NUCLEOTIDE SEQUENCE [LARGE SCALE GENOMIC DNA]</scope>
    <source>
        <strain evidence="3 4">NBRC 14495</strain>
    </source>
</reference>
<feature type="transmembrane region" description="Helical" evidence="2">
    <location>
        <begin position="12"/>
        <end position="30"/>
    </location>
</feature>
<keyword evidence="2" id="KW-1133">Transmembrane helix</keyword>
<accession>A0A8J3KJA2</accession>
<evidence type="ECO:0000256" key="1">
    <source>
        <dbReference type="SAM" id="MobiDB-lite"/>
    </source>
</evidence>
<proteinExistence type="predicted"/>
<evidence type="ECO:0000313" key="3">
    <source>
        <dbReference type="EMBL" id="GIF97039.1"/>
    </source>
</evidence>
<protein>
    <submittedName>
        <fullName evidence="3">Uncharacterized protein</fullName>
    </submittedName>
</protein>
<keyword evidence="2" id="KW-0472">Membrane</keyword>
<evidence type="ECO:0000313" key="4">
    <source>
        <dbReference type="Proteomes" id="UP000659904"/>
    </source>
</evidence>
<dbReference type="RefSeq" id="WP_120314905.1">
    <property type="nucleotide sequence ID" value="NZ_BONH01000007.1"/>
</dbReference>
<sequence>MVDQQRPATGSRGGALSAIATVVSTVVALLEFLTDLGALAIVLLGVTALAFAGWGLVRSWTNRQAVPAAFLVLAIIAVSAAVGAAGDRLLRPEQTVVATGQPGGGLSLTPVTPTGDPGPTGPPSASAPAPATSAPASPQVTGAAGQPTVKRTAKGVTLPTYYSMDLDSDAPNWGVVRNAVDGWDIRGAVGVGFYGIASYRDLTYVSGEPTHETCVAATALQRGIEQEKTRAGTAFCVKTGEGRWAWVKITGVNKGSGEVTLDLHVWEAAA</sequence>
<feature type="transmembrane region" description="Helical" evidence="2">
    <location>
        <begin position="36"/>
        <end position="56"/>
    </location>
</feature>
<dbReference type="EMBL" id="BONH01000007">
    <property type="protein sequence ID" value="GIF97039.1"/>
    <property type="molecule type" value="Genomic_DNA"/>
</dbReference>
<evidence type="ECO:0000256" key="2">
    <source>
        <dbReference type="SAM" id="Phobius"/>
    </source>
</evidence>
<dbReference type="AlphaFoldDB" id="A0A8J3KJA2"/>
<gene>
    <name evidence="3" type="ORF">Cci01nite_21330</name>
</gene>
<feature type="region of interest" description="Disordered" evidence="1">
    <location>
        <begin position="97"/>
        <end position="149"/>
    </location>
</feature>
<dbReference type="Proteomes" id="UP000659904">
    <property type="component" value="Unassembled WGS sequence"/>
</dbReference>
<feature type="transmembrane region" description="Helical" evidence="2">
    <location>
        <begin position="68"/>
        <end position="86"/>
    </location>
</feature>